<evidence type="ECO:0000313" key="2">
    <source>
        <dbReference type="EMBL" id="NER12827.1"/>
    </source>
</evidence>
<dbReference type="Proteomes" id="UP000468581">
    <property type="component" value="Unassembled WGS sequence"/>
</dbReference>
<keyword evidence="1" id="KW-0732">Signal</keyword>
<evidence type="ECO:0008006" key="4">
    <source>
        <dbReference type="Google" id="ProtNLM"/>
    </source>
</evidence>
<dbReference type="PROSITE" id="PS51257">
    <property type="entry name" value="PROKAR_LIPOPROTEIN"/>
    <property type="match status" value="1"/>
</dbReference>
<name>A0A6P0UIL1_9FLAO</name>
<evidence type="ECO:0000256" key="1">
    <source>
        <dbReference type="SAM" id="SignalP"/>
    </source>
</evidence>
<comment type="caution">
    <text evidence="2">The sequence shown here is derived from an EMBL/GenBank/DDBJ whole genome shotgun (WGS) entry which is preliminary data.</text>
</comment>
<proteinExistence type="predicted"/>
<sequence>MKNKIIVLSCFLLMAMITSCHSQNKTLKVTNSKECNSKDGYWYQGKCWAEFEDEGIAVKDIDSVVQAQIQLIKQASVKMNNKSYPLEFFFPEQDEGQIILIASFNKLQDNILFFTSPKNVEKGGKFKAEAMYLKGNIIEKDEEPIPVGGGQMTVIMNDDFDISIEGTLKGDTASYDMSLKANEAVIGAGNSELQVRDGEAYLSGTLGTVTYHQVKDLIRNHPEIKTITFTQVQGSVNDAVNLHTGRILREAGLNTKLLANSNIASGGVDLFAAGVKRHITKGAKLGVHSWAGENITADQLPEDHPAHQYQIAYFTQMLGKDLGPRFYFYTLSAAPAEDIHYMSEKEIEKWQLARD</sequence>
<keyword evidence="3" id="KW-1185">Reference proteome</keyword>
<gene>
    <name evidence="2" type="ORF">GWK08_05205</name>
</gene>
<reference evidence="2 3" key="1">
    <citation type="submission" date="2020-01" db="EMBL/GenBank/DDBJ databases">
        <title>Leptobacterium flavescens.</title>
        <authorList>
            <person name="Wang G."/>
        </authorList>
    </citation>
    <scope>NUCLEOTIDE SEQUENCE [LARGE SCALE GENOMIC DNA]</scope>
    <source>
        <strain evidence="2 3">KCTC 22160</strain>
    </source>
</reference>
<organism evidence="2 3">
    <name type="scientific">Leptobacterium flavescens</name>
    <dbReference type="NCBI Taxonomy" id="472055"/>
    <lineage>
        <taxon>Bacteria</taxon>
        <taxon>Pseudomonadati</taxon>
        <taxon>Bacteroidota</taxon>
        <taxon>Flavobacteriia</taxon>
        <taxon>Flavobacteriales</taxon>
        <taxon>Flavobacteriaceae</taxon>
        <taxon>Leptobacterium</taxon>
    </lineage>
</organism>
<feature type="signal peptide" evidence="1">
    <location>
        <begin position="1"/>
        <end position="22"/>
    </location>
</feature>
<feature type="chain" id="PRO_5026832343" description="Alpha/beta hydrolase" evidence="1">
    <location>
        <begin position="23"/>
        <end position="355"/>
    </location>
</feature>
<evidence type="ECO:0000313" key="3">
    <source>
        <dbReference type="Proteomes" id="UP000468581"/>
    </source>
</evidence>
<dbReference type="RefSeq" id="WP_163605837.1">
    <property type="nucleotide sequence ID" value="NZ_JAABOO010000001.1"/>
</dbReference>
<accession>A0A6P0UIL1</accession>
<dbReference type="AlphaFoldDB" id="A0A6P0UIL1"/>
<dbReference type="EMBL" id="JAABOO010000001">
    <property type="protein sequence ID" value="NER12827.1"/>
    <property type="molecule type" value="Genomic_DNA"/>
</dbReference>
<protein>
    <recommendedName>
        <fullName evidence="4">Alpha/beta hydrolase</fullName>
    </recommendedName>
</protein>